<dbReference type="PANTHER" id="PTHR43002">
    <property type="entry name" value="GLYCOGEN DEBRANCHING ENZYME"/>
    <property type="match status" value="1"/>
</dbReference>
<dbReference type="EMBL" id="JAKNFS010000016">
    <property type="protein sequence ID" value="MCG4766263.1"/>
    <property type="molecule type" value="Genomic_DNA"/>
</dbReference>
<dbReference type="InterPro" id="IPR032790">
    <property type="entry name" value="GDE_C"/>
</dbReference>
<gene>
    <name evidence="3" type="primary">pulA</name>
    <name evidence="3" type="ORF">L0N21_12210</name>
</gene>
<dbReference type="SUPFAM" id="SSF48208">
    <property type="entry name" value="Six-hairpin glycosidases"/>
    <property type="match status" value="1"/>
</dbReference>
<dbReference type="InterPro" id="IPR012341">
    <property type="entry name" value="6hp_glycosidase-like_sf"/>
</dbReference>
<dbReference type="SUPFAM" id="SSF51445">
    <property type="entry name" value="(Trans)glycosidases"/>
    <property type="match status" value="1"/>
</dbReference>
<dbReference type="RefSeq" id="WP_238033383.1">
    <property type="nucleotide sequence ID" value="NZ_JAKNFS010000016.1"/>
</dbReference>
<proteinExistence type="inferred from homology"/>
<dbReference type="Gene3D" id="2.60.40.10">
    <property type="entry name" value="Immunoglobulins"/>
    <property type="match status" value="1"/>
</dbReference>
<dbReference type="Pfam" id="PF00128">
    <property type="entry name" value="Alpha-amylase"/>
    <property type="match status" value="1"/>
</dbReference>
<dbReference type="InterPro" id="IPR013780">
    <property type="entry name" value="Glyco_hydro_b"/>
</dbReference>
<evidence type="ECO:0000256" key="1">
    <source>
        <dbReference type="ARBA" id="ARBA00008061"/>
    </source>
</evidence>
<organism evidence="3 4">
    <name type="scientific">Fusicatenibacter saccharivorans</name>
    <dbReference type="NCBI Taxonomy" id="1150298"/>
    <lineage>
        <taxon>Bacteria</taxon>
        <taxon>Bacillati</taxon>
        <taxon>Bacillota</taxon>
        <taxon>Clostridia</taxon>
        <taxon>Lachnospirales</taxon>
        <taxon>Lachnospiraceae</taxon>
        <taxon>Fusicatenibacter</taxon>
    </lineage>
</organism>
<keyword evidence="3" id="KW-0378">Hydrolase</keyword>
<dbReference type="EC" id="3.2.1.41" evidence="3"/>
<dbReference type="InterPro" id="IPR004193">
    <property type="entry name" value="Glyco_hydro_13_N"/>
</dbReference>
<dbReference type="GO" id="GO:0051060">
    <property type="term" value="F:pullulanase activity"/>
    <property type="evidence" value="ECO:0007669"/>
    <property type="project" value="UniProtKB-EC"/>
</dbReference>
<comment type="caution">
    <text evidence="3">The sequence shown here is derived from an EMBL/GenBank/DDBJ whole genome shotgun (WGS) entry which is preliminary data.</text>
</comment>
<reference evidence="3" key="1">
    <citation type="submission" date="2022-01" db="EMBL/GenBank/DDBJ databases">
        <title>Collection of gut derived symbiotic bacterial strains cultured from healthy donors.</title>
        <authorList>
            <person name="Lin H."/>
            <person name="Kohout C."/>
            <person name="Waligurski E."/>
            <person name="Pamer E.G."/>
        </authorList>
    </citation>
    <scope>NUCLEOTIDE SEQUENCE</scope>
    <source>
        <strain evidence="3">DFI.5.49</strain>
    </source>
</reference>
<keyword evidence="3" id="KW-0326">Glycosidase</keyword>
<protein>
    <submittedName>
        <fullName evidence="3">Type I pullulanase</fullName>
        <ecNumber evidence="3">3.2.1.41</ecNumber>
    </submittedName>
</protein>
<dbReference type="Pfam" id="PF12439">
    <property type="entry name" value="GDE_N"/>
    <property type="match status" value="1"/>
</dbReference>
<evidence type="ECO:0000259" key="2">
    <source>
        <dbReference type="SMART" id="SM00642"/>
    </source>
</evidence>
<dbReference type="Pfam" id="PF06202">
    <property type="entry name" value="GDE_C"/>
    <property type="match status" value="1"/>
</dbReference>
<dbReference type="InterPro" id="IPR011840">
    <property type="entry name" value="PulA_typeI"/>
</dbReference>
<dbReference type="GO" id="GO:0005975">
    <property type="term" value="P:carbohydrate metabolic process"/>
    <property type="evidence" value="ECO:0007669"/>
    <property type="project" value="InterPro"/>
</dbReference>
<feature type="domain" description="Glycosyl hydrolase family 13 catalytic" evidence="2">
    <location>
        <begin position="855"/>
        <end position="1232"/>
    </location>
</feature>
<accession>A0AAE3JV33</accession>
<dbReference type="InterPro" id="IPR014756">
    <property type="entry name" value="Ig_E-set"/>
</dbReference>
<name>A0AAE3JV33_9FIRM</name>
<evidence type="ECO:0000313" key="4">
    <source>
        <dbReference type="Proteomes" id="UP001199915"/>
    </source>
</evidence>
<dbReference type="Gene3D" id="1.50.10.10">
    <property type="match status" value="1"/>
</dbReference>
<dbReference type="SMART" id="SM00642">
    <property type="entry name" value="Aamy"/>
    <property type="match status" value="1"/>
</dbReference>
<dbReference type="Gene3D" id="3.20.20.80">
    <property type="entry name" value="Glycosidases"/>
    <property type="match status" value="1"/>
</dbReference>
<dbReference type="InterPro" id="IPR017853">
    <property type="entry name" value="GH"/>
</dbReference>
<dbReference type="InterPro" id="IPR008928">
    <property type="entry name" value="6-hairpin_glycosidase_sf"/>
</dbReference>
<dbReference type="InterPro" id="IPR013783">
    <property type="entry name" value="Ig-like_fold"/>
</dbReference>
<dbReference type="NCBIfam" id="TIGR02104">
    <property type="entry name" value="pulA_typeI"/>
    <property type="match status" value="1"/>
</dbReference>
<comment type="similarity">
    <text evidence="1">Belongs to the glycosyl hydrolase 13 family.</text>
</comment>
<evidence type="ECO:0000313" key="3">
    <source>
        <dbReference type="EMBL" id="MCG4766263.1"/>
    </source>
</evidence>
<dbReference type="CDD" id="cd11341">
    <property type="entry name" value="AmyAc_Pullulanase_LD-like"/>
    <property type="match status" value="1"/>
</dbReference>
<dbReference type="Gene3D" id="2.60.40.1180">
    <property type="entry name" value="Golgi alpha-mannosidase II"/>
    <property type="match status" value="1"/>
</dbReference>
<dbReference type="Pfam" id="PF02922">
    <property type="entry name" value="CBM_48"/>
    <property type="match status" value="1"/>
</dbReference>
<dbReference type="InterPro" id="IPR006047">
    <property type="entry name" value="GH13_cat_dom"/>
</dbReference>
<dbReference type="Proteomes" id="UP001199915">
    <property type="component" value="Unassembled WGS sequence"/>
</dbReference>
<sequence>MDRIRLNASEWMDFRSGEKKCFLLTNGLGGYCSLTVMGNAARNDQALLMGALKAPTVREHLISNVWETLEVDGEETELFSQEFVNRTQNVEGFRFLEGFEMGSLPVWFYRVKGVEIEKTIGMVQGENTVLVRYRVRSGKKGSFSVRPVMRFAAKGEQLQEGQDFAVDRKCIASNGVILSYGTNGELQMEKERIWRDLFFEQDARDGRDGIGSAVVNHRIRFEMTGDGREQVFFVVYSLADDVDKWDEERIALWIEEEEKRQEMIAEKSGISDPVGKRLAVSASQYITERASTGGKSIMAGFPYFADWGRDTMISLPGCTLAIGEYEECKSILRTFMAYTKEGLMPNLFPEGDALPMYNTVDAALLFLDVVYEYYLETGDLEFVREAFPVMEDIVFWYQKGTDFHIKMDSDGLIMAGGGLEQVTWMDVRIDKELPTPRHGKPVEINAYWYNGLRILEKLAPFVGKDGSAYGKLAEQVKKSFLEKFWMEEEGYLKDVLNGTYEEKQFRCNQVFVLALPFQMVSQKQGQRILQAVKEKLYTTAGLRSLEMEDPAFHPWIGGSQPERDRAYHQGTVWGFPLGAYFRAVLNYFPKEGKQEVRRGLDRLASWMQEGCLFHLAEIYDGAAPVMSKGCYAQAWSVGEILRVYKEMEGKKMNAVVKRTPAEWKSFFESEEFVENFTYEGDDLGVSVKKSGECDENWQMPKKDEQFVTEWKLWAPTAMEVSLELFSRGSSRENGDRKIASLAMTRGEKGVWSCAMQGAWYGTYYTYHILHSDGVFDTTDPYGVASGIDSERSMVVNLAETDPAGWEQDERPEIRPEDRCVYELHVKDFSSDPHSGISDKHRGKFLAFTEEGTTLNGDGIHATGFDYLKSLGISHVHLLPVFDFGSVPEDDAEAFNWGYDPVQYNVPEGSYATDPFHGEVRIREMKEMVQALHKAGIGVIMDVVYNHTYNLDSPFQKTVPYYYYREWEDGTISNGSDCGNETASEREMFRRFMVHSVCYWAKEYHIDGFRFDLMALHDTETMNAIRTALNRMPRGEEILVYGEPWKAAASAMQEGYFPSDKQNIGRLMDGISMFCDDTRDSIKGSVFIAAEGGYVNGKERLSAGILSATDGWLDGKGAYEPRNASQLIPYVSAHDNYTLWDKLKLSDPKRKEDAEPDFDKMDERTLSMNRLAAGIVMTCKGMPFFQAGEEFARTKHGEGNSFKSSWQLNKIDWTRALEQEELVDYYRGLLALRRKFQAYGTCEPDCKKTFFRENQIAGYELEYPNGRAVCVFYNPWEKEALQKLPEGNWKLLCDGKRCAEDGAEMKESMMLPAKSMVLLARE</sequence>
<dbReference type="InterPro" id="IPR024742">
    <property type="entry name" value="Glycogen_debranch_N"/>
</dbReference>
<dbReference type="CDD" id="cd02860">
    <property type="entry name" value="E_set_Pullulanase"/>
    <property type="match status" value="1"/>
</dbReference>
<dbReference type="SUPFAM" id="SSF81296">
    <property type="entry name" value="E set domains"/>
    <property type="match status" value="1"/>
</dbReference>